<dbReference type="AlphaFoldDB" id="A0A0C2ZEK1"/>
<evidence type="ECO:0000313" key="1">
    <source>
        <dbReference type="EMBL" id="KIM60148.1"/>
    </source>
</evidence>
<accession>A0A0C2ZEK1</accession>
<reference evidence="2" key="2">
    <citation type="submission" date="2015-01" db="EMBL/GenBank/DDBJ databases">
        <title>Evolutionary Origins and Diversification of the Mycorrhizal Mutualists.</title>
        <authorList>
            <consortium name="DOE Joint Genome Institute"/>
            <consortium name="Mycorrhizal Genomics Consortium"/>
            <person name="Kohler A."/>
            <person name="Kuo A."/>
            <person name="Nagy L.G."/>
            <person name="Floudas D."/>
            <person name="Copeland A."/>
            <person name="Barry K.W."/>
            <person name="Cichocki N."/>
            <person name="Veneault-Fourrey C."/>
            <person name="LaButti K."/>
            <person name="Lindquist E.A."/>
            <person name="Lipzen A."/>
            <person name="Lundell T."/>
            <person name="Morin E."/>
            <person name="Murat C."/>
            <person name="Riley R."/>
            <person name="Ohm R."/>
            <person name="Sun H."/>
            <person name="Tunlid A."/>
            <person name="Henrissat B."/>
            <person name="Grigoriev I.V."/>
            <person name="Hibbett D.S."/>
            <person name="Martin F."/>
        </authorList>
    </citation>
    <scope>NUCLEOTIDE SEQUENCE [LARGE SCALE GENOMIC DNA]</scope>
    <source>
        <strain evidence="2">Foug A</strain>
    </source>
</reference>
<evidence type="ECO:0000313" key="2">
    <source>
        <dbReference type="Proteomes" id="UP000053989"/>
    </source>
</evidence>
<gene>
    <name evidence="1" type="ORF">SCLCIDRAFT_124840</name>
</gene>
<organism evidence="1 2">
    <name type="scientific">Scleroderma citrinum Foug A</name>
    <dbReference type="NCBI Taxonomy" id="1036808"/>
    <lineage>
        <taxon>Eukaryota</taxon>
        <taxon>Fungi</taxon>
        <taxon>Dikarya</taxon>
        <taxon>Basidiomycota</taxon>
        <taxon>Agaricomycotina</taxon>
        <taxon>Agaricomycetes</taxon>
        <taxon>Agaricomycetidae</taxon>
        <taxon>Boletales</taxon>
        <taxon>Sclerodermatineae</taxon>
        <taxon>Sclerodermataceae</taxon>
        <taxon>Scleroderma</taxon>
    </lineage>
</organism>
<protein>
    <submittedName>
        <fullName evidence="1">Uncharacterized protein</fullName>
    </submittedName>
</protein>
<sequence>MPETLKRKPRDPPKTMSAKQWKIGAGADLPHTSAQLPKTLSCPNLTLSDRITVYSYADSHPDCTQADIVRHFSTLATGALIFDQSTLSCKLQDCPKMEAHVNENPTALSSK</sequence>
<dbReference type="EMBL" id="KN822065">
    <property type="protein sequence ID" value="KIM60148.1"/>
    <property type="molecule type" value="Genomic_DNA"/>
</dbReference>
<reference evidence="1 2" key="1">
    <citation type="submission" date="2014-04" db="EMBL/GenBank/DDBJ databases">
        <authorList>
            <consortium name="DOE Joint Genome Institute"/>
            <person name="Kuo A."/>
            <person name="Kohler A."/>
            <person name="Nagy L.G."/>
            <person name="Floudas D."/>
            <person name="Copeland A."/>
            <person name="Barry K.W."/>
            <person name="Cichocki N."/>
            <person name="Veneault-Fourrey C."/>
            <person name="LaButti K."/>
            <person name="Lindquist E.A."/>
            <person name="Lipzen A."/>
            <person name="Lundell T."/>
            <person name="Morin E."/>
            <person name="Murat C."/>
            <person name="Sun H."/>
            <person name="Tunlid A."/>
            <person name="Henrissat B."/>
            <person name="Grigoriev I.V."/>
            <person name="Hibbett D.S."/>
            <person name="Martin F."/>
            <person name="Nordberg H.P."/>
            <person name="Cantor M.N."/>
            <person name="Hua S.X."/>
        </authorList>
    </citation>
    <scope>NUCLEOTIDE SEQUENCE [LARGE SCALE GENOMIC DNA]</scope>
    <source>
        <strain evidence="1 2">Foug A</strain>
    </source>
</reference>
<dbReference type="STRING" id="1036808.A0A0C2ZEK1"/>
<name>A0A0C2ZEK1_9AGAM</name>
<dbReference type="OrthoDB" id="162969at2759"/>
<keyword evidence="2" id="KW-1185">Reference proteome</keyword>
<dbReference type="Proteomes" id="UP000053989">
    <property type="component" value="Unassembled WGS sequence"/>
</dbReference>
<dbReference type="HOGENOM" id="CLU_018294_8_1_1"/>
<dbReference type="InParanoid" id="A0A0C2ZEK1"/>
<proteinExistence type="predicted"/>